<keyword evidence="2" id="KW-0175">Coiled coil</keyword>
<dbReference type="GO" id="GO:0016301">
    <property type="term" value="F:kinase activity"/>
    <property type="evidence" value="ECO:0007669"/>
    <property type="project" value="UniProtKB-KW"/>
</dbReference>
<evidence type="ECO:0000256" key="2">
    <source>
        <dbReference type="SAM" id="Coils"/>
    </source>
</evidence>
<dbReference type="SUPFAM" id="SSF82185">
    <property type="entry name" value="Histone H3 K4-specific methyltransferase SET7/9 N-terminal domain"/>
    <property type="match status" value="1"/>
</dbReference>
<organism evidence="4 5">
    <name type="scientific">Leishmania donovani</name>
    <dbReference type="NCBI Taxonomy" id="5661"/>
    <lineage>
        <taxon>Eukaryota</taxon>
        <taxon>Discoba</taxon>
        <taxon>Euglenozoa</taxon>
        <taxon>Kinetoplastea</taxon>
        <taxon>Metakinetoplastina</taxon>
        <taxon>Trypanosomatida</taxon>
        <taxon>Trypanosomatidae</taxon>
        <taxon>Leishmaniinae</taxon>
        <taxon>Leishmania</taxon>
    </lineage>
</organism>
<dbReference type="PANTHER" id="PTHR43215:SF14">
    <property type="entry name" value="RADIAL SPOKE HEAD 1 HOMOLOG"/>
    <property type="match status" value="1"/>
</dbReference>
<proteinExistence type="predicted"/>
<accession>A0A3S5H5L8</accession>
<feature type="compositionally biased region" description="Basic and acidic residues" evidence="3">
    <location>
        <begin position="150"/>
        <end position="165"/>
    </location>
</feature>
<feature type="compositionally biased region" description="Acidic residues" evidence="3">
    <location>
        <begin position="28"/>
        <end position="43"/>
    </location>
</feature>
<dbReference type="VEuPathDB" id="TriTrypDB:LdBPK_051080.1"/>
<dbReference type="Proteomes" id="UP000274082">
    <property type="component" value="Chromosome 5"/>
</dbReference>
<feature type="compositionally biased region" description="Acidic residues" evidence="3">
    <location>
        <begin position="174"/>
        <end position="191"/>
    </location>
</feature>
<dbReference type="Gene3D" id="2.20.110.10">
    <property type="entry name" value="Histone H3 K4-specific methyltransferase SET7/9 N-terminal domain"/>
    <property type="match status" value="2"/>
</dbReference>
<dbReference type="InterPro" id="IPR003409">
    <property type="entry name" value="MORN"/>
</dbReference>
<dbReference type="Pfam" id="PF02493">
    <property type="entry name" value="MORN"/>
    <property type="match status" value="5"/>
</dbReference>
<dbReference type="SMART" id="SM00698">
    <property type="entry name" value="MORN"/>
    <property type="match status" value="5"/>
</dbReference>
<keyword evidence="5" id="KW-1185">Reference proteome</keyword>
<name>A0A3S5H5L8_LEIDO</name>
<feature type="compositionally biased region" description="Basic and acidic residues" evidence="3">
    <location>
        <begin position="715"/>
        <end position="726"/>
    </location>
</feature>
<feature type="coiled-coil region" evidence="2">
    <location>
        <begin position="624"/>
        <end position="651"/>
    </location>
</feature>
<protein>
    <submittedName>
        <fullName evidence="4">Phosphatidylinositol 4-phosphate 5-kinase, putative</fullName>
    </submittedName>
</protein>
<dbReference type="OrthoDB" id="423343at2759"/>
<evidence type="ECO:0000313" key="5">
    <source>
        <dbReference type="Proteomes" id="UP000274082"/>
    </source>
</evidence>
<keyword evidence="1" id="KW-0677">Repeat</keyword>
<feature type="compositionally biased region" description="Pro residues" evidence="3">
    <location>
        <begin position="693"/>
        <end position="704"/>
    </location>
</feature>
<dbReference type="VEuPathDB" id="TriTrypDB:LdCL_050016100"/>
<evidence type="ECO:0000256" key="3">
    <source>
        <dbReference type="SAM" id="MobiDB-lite"/>
    </source>
</evidence>
<gene>
    <name evidence="4" type="ORF">LdCL_050016100</name>
</gene>
<feature type="region of interest" description="Disordered" evidence="3">
    <location>
        <begin position="20"/>
        <end position="50"/>
    </location>
</feature>
<feature type="region of interest" description="Disordered" evidence="3">
    <location>
        <begin position="150"/>
        <end position="191"/>
    </location>
</feature>
<dbReference type="AlphaFoldDB" id="A0A3S5H5L8"/>
<feature type="region of interest" description="Disordered" evidence="3">
    <location>
        <begin position="678"/>
        <end position="726"/>
    </location>
</feature>
<dbReference type="EMBL" id="CP029504">
    <property type="protein sequence ID" value="AYU76014.1"/>
    <property type="molecule type" value="Genomic_DNA"/>
</dbReference>
<reference evidence="4 5" key="1">
    <citation type="journal article" date="2018" name="Sci. Rep.">
        <title>A complete Leishmania donovani reference genome identifies novel genetic variations associated with virulence.</title>
        <authorList>
            <person name="Lypaczewski P."/>
            <person name="Hoshizaki J."/>
            <person name="Zhang W.-W."/>
            <person name="McCall L.-I."/>
            <person name="Torcivia-Rodriguez J."/>
            <person name="Simonyan V."/>
            <person name="Kaur A."/>
            <person name="Dewar K."/>
            <person name="Matlashewski G."/>
        </authorList>
    </citation>
    <scope>NUCLEOTIDE SEQUENCE [LARGE SCALE GENOMIC DNA]</scope>
    <source>
        <strain evidence="4 5">LdCL</strain>
    </source>
</reference>
<dbReference type="PANTHER" id="PTHR43215">
    <property type="entry name" value="RADIAL SPOKE HEAD 1 HOMOLOG"/>
    <property type="match status" value="1"/>
</dbReference>
<dbReference type="VEuPathDB" id="TriTrypDB:LDHU3_05.1200"/>
<evidence type="ECO:0000313" key="4">
    <source>
        <dbReference type="EMBL" id="AYU76014.1"/>
    </source>
</evidence>
<evidence type="ECO:0000256" key="1">
    <source>
        <dbReference type="ARBA" id="ARBA00022737"/>
    </source>
</evidence>
<sequence>MSDDASEVVAELPQMWQYIHPTHNSADSSDDEADEEENADVTDNDAARGGRPADYVKLKKSAPRLGQLIRFLNDMEDEDVQGLLLENDPVTRQTLLQWATLNNHFMLVEYLVKRMKRAAFSFDAESVEVVVYDRWAEMSQELPTAAEVAERQKQRENEKAKRLAERAMANSGDDVIEDEESEEEEEVEPMPEELVYDTLEDYHGELGDGGVGVVKRIGELGVYVGPRLPDGTKQGLGQTLFPSGDCYTGEYKENQRDGRGVYWWSKGGALYCGEWFRNMRHGYGRMVYPDGSRYLGRWVHGKRSGKGRYVYADGSSYDGAWVKDEKHGSGTYHLLDGSSFIGTFHHNRFVSGEWRLASGTVRYIGNFENDAPAGAGVYVHRCGLKPGTFQQEGTYSAEGKSWVPSMLKCTSRMVPHIELVVPPQPSGSTRVPMEFGAECTGRTMADLIKVANYAPLLRWVASLTSAAKDLVVGEVELKGVELRGVEVQTMRYDAADPDAITEVTILPILVDNVGKRVRPPSEAVTLKPSVTRLMVLLEAPGTEPVVLLEKSLQSASPDEHHQQSRLPAVRISEDSSVGGDVVDAVGPALRLQLASTNSMALLLPPMRCNPMQGNAEESVWMYAQEVHRETVAQLEHKLELLSAELPEASTTYVAVPLSDVTSISTDAMTAMAAANVQQRRAAQTLPRATVAPQRPPTPPPPTLEPRPELQPLYDAKARRDEAELEE</sequence>